<protein>
    <submittedName>
        <fullName evidence="3">Outer dense fiber protein 3</fullName>
    </submittedName>
</protein>
<name>A0ABM0JVW3_APLCA</name>
<dbReference type="InterPro" id="IPR010736">
    <property type="entry name" value="SHIPPO-rpt"/>
</dbReference>
<keyword evidence="2" id="KW-1185">Reference proteome</keyword>
<feature type="compositionally biased region" description="Polar residues" evidence="1">
    <location>
        <begin position="145"/>
        <end position="161"/>
    </location>
</feature>
<evidence type="ECO:0000313" key="2">
    <source>
        <dbReference type="Proteomes" id="UP000694888"/>
    </source>
</evidence>
<organism evidence="2 3">
    <name type="scientific">Aplysia californica</name>
    <name type="common">California sea hare</name>
    <dbReference type="NCBI Taxonomy" id="6500"/>
    <lineage>
        <taxon>Eukaryota</taxon>
        <taxon>Metazoa</taxon>
        <taxon>Spiralia</taxon>
        <taxon>Lophotrochozoa</taxon>
        <taxon>Mollusca</taxon>
        <taxon>Gastropoda</taxon>
        <taxon>Heterobranchia</taxon>
        <taxon>Euthyneura</taxon>
        <taxon>Tectipleura</taxon>
        <taxon>Aplysiida</taxon>
        <taxon>Aplysioidea</taxon>
        <taxon>Aplysiidae</taxon>
        <taxon>Aplysia</taxon>
    </lineage>
</organism>
<sequence length="267" mass="29673">MSATQMQHPENKDVGNFRPTRPRCPIAAMYNSPGPAYMLPGLVGQPDHDYRSVHRKYPAWAFGIRHGKMKDDAGPGPAYLPTAKYYRDGPDGAPHYSLHDRRKDLTMFNTPGPGAYAPERSGPNTKYMPPQFSFGTRHRHRRTDNTPGPNVYSLPNMTGRTTESHKRSAPNYTLVGRSKQGGFDEDLARTPGPGTYKTPVPNIYKNAPPQYSMTSRNVMPGDGTVKPGPGAHSPETVYMTKKQAPKFSFGMRHTQYEAPLIVNPTED</sequence>
<dbReference type="PANTHER" id="PTHR21580:SF28">
    <property type="entry name" value="BOREALIN N-TERMINAL DOMAIN-CONTAINING PROTEIN-RELATED"/>
    <property type="match status" value="1"/>
</dbReference>
<dbReference type="PANTHER" id="PTHR21580">
    <property type="entry name" value="SHIPPO-1-RELATED"/>
    <property type="match status" value="1"/>
</dbReference>
<accession>A0ABM0JVW3</accession>
<feature type="region of interest" description="Disordered" evidence="1">
    <location>
        <begin position="1"/>
        <end position="20"/>
    </location>
</feature>
<dbReference type="Proteomes" id="UP000694888">
    <property type="component" value="Unplaced"/>
</dbReference>
<gene>
    <name evidence="3" type="primary">LOC101849626</name>
</gene>
<dbReference type="InterPro" id="IPR051291">
    <property type="entry name" value="CIMAP"/>
</dbReference>
<feature type="region of interest" description="Disordered" evidence="1">
    <location>
        <begin position="109"/>
        <end position="206"/>
    </location>
</feature>
<dbReference type="GeneID" id="101849626"/>
<evidence type="ECO:0000256" key="1">
    <source>
        <dbReference type="SAM" id="MobiDB-lite"/>
    </source>
</evidence>
<proteinExistence type="predicted"/>
<evidence type="ECO:0000313" key="3">
    <source>
        <dbReference type="RefSeq" id="XP_005102734.2"/>
    </source>
</evidence>
<reference evidence="3" key="1">
    <citation type="submission" date="2025-08" db="UniProtKB">
        <authorList>
            <consortium name="RefSeq"/>
        </authorList>
    </citation>
    <scope>IDENTIFICATION</scope>
</reference>
<dbReference type="Pfam" id="PF07004">
    <property type="entry name" value="SHIPPO-rpt"/>
    <property type="match status" value="4"/>
</dbReference>
<dbReference type="RefSeq" id="XP_005102734.2">
    <property type="nucleotide sequence ID" value="XM_005102677.3"/>
</dbReference>